<evidence type="ECO:0000256" key="2">
    <source>
        <dbReference type="ARBA" id="ARBA00022723"/>
    </source>
</evidence>
<protein>
    <submittedName>
        <fullName evidence="6">Radical SAM domain protein</fullName>
    </submittedName>
</protein>
<dbReference type="SFLD" id="SFLDG01067">
    <property type="entry name" value="SPASM/twitch_domain_containing"/>
    <property type="match status" value="1"/>
</dbReference>
<organism evidence="6 7">
    <name type="scientific">Desulforudis audaxviator (strain MP104C)</name>
    <dbReference type="NCBI Taxonomy" id="477974"/>
    <lineage>
        <taxon>Bacteria</taxon>
        <taxon>Bacillati</taxon>
        <taxon>Bacillota</taxon>
        <taxon>Clostridia</taxon>
        <taxon>Thermoanaerobacterales</taxon>
        <taxon>Candidatus Desulforudaceae</taxon>
        <taxon>Candidatus Desulforudis</taxon>
    </lineage>
</organism>
<reference evidence="7" key="1">
    <citation type="submission" date="2007-10" db="EMBL/GenBank/DDBJ databases">
        <title>Complete sequence of chromosome of Desulforudis audaxviator MP104C.</title>
        <authorList>
            <person name="Copeland A."/>
            <person name="Lucas S."/>
            <person name="Lapidus A."/>
            <person name="Barry K."/>
            <person name="Glavina del Rio T."/>
            <person name="Dalin E."/>
            <person name="Tice H."/>
            <person name="Bruce D."/>
            <person name="Pitluck S."/>
            <person name="Lowry S.R."/>
            <person name="Larimer F."/>
            <person name="Land M.L."/>
            <person name="Hauser L."/>
            <person name="Kyrpides N."/>
            <person name="Ivanova N.N."/>
            <person name="Richardson P."/>
        </authorList>
    </citation>
    <scope>NUCLEOTIDE SEQUENCE [LARGE SCALE GENOMIC DNA]</scope>
    <source>
        <strain evidence="7">MP104C</strain>
    </source>
</reference>
<keyword evidence="1" id="KW-0949">S-adenosyl-L-methionine</keyword>
<evidence type="ECO:0000256" key="4">
    <source>
        <dbReference type="ARBA" id="ARBA00023014"/>
    </source>
</evidence>
<dbReference type="InterPro" id="IPR058240">
    <property type="entry name" value="rSAM_sf"/>
</dbReference>
<dbReference type="InterPro" id="IPR007197">
    <property type="entry name" value="rSAM"/>
</dbReference>
<dbReference type="AlphaFoldDB" id="B1I5C6"/>
<dbReference type="SMART" id="SM00729">
    <property type="entry name" value="Elp3"/>
    <property type="match status" value="1"/>
</dbReference>
<reference evidence="6 7" key="2">
    <citation type="journal article" date="2008" name="Science">
        <title>Environmental genomics reveals a single-species ecosystem deep within Earth.</title>
        <authorList>
            <person name="Chivian D."/>
            <person name="Brodie E.L."/>
            <person name="Alm E.J."/>
            <person name="Culley D.E."/>
            <person name="Dehal P.S."/>
            <person name="Desantis T.Z."/>
            <person name="Gihring T.M."/>
            <person name="Lapidus A."/>
            <person name="Lin L.H."/>
            <person name="Lowry S.R."/>
            <person name="Moser D.P."/>
            <person name="Richardson P.M."/>
            <person name="Southam G."/>
            <person name="Wanger G."/>
            <person name="Pratt L.M."/>
            <person name="Andersen G.L."/>
            <person name="Hazen T.C."/>
            <person name="Brockman F.J."/>
            <person name="Arkin A.P."/>
            <person name="Onstott T.C."/>
        </authorList>
    </citation>
    <scope>NUCLEOTIDE SEQUENCE [LARGE SCALE GENOMIC DNA]</scope>
    <source>
        <strain evidence="6 7">MP104C</strain>
    </source>
</reference>
<dbReference type="InterPro" id="IPR023885">
    <property type="entry name" value="4Fe4S-binding_SPASM_dom"/>
</dbReference>
<dbReference type="STRING" id="477974.Daud_1725"/>
<dbReference type="SFLD" id="SFLDS00029">
    <property type="entry name" value="Radical_SAM"/>
    <property type="match status" value="1"/>
</dbReference>
<dbReference type="Proteomes" id="UP000008544">
    <property type="component" value="Chromosome"/>
</dbReference>
<dbReference type="GO" id="GO:0003824">
    <property type="term" value="F:catalytic activity"/>
    <property type="evidence" value="ECO:0007669"/>
    <property type="project" value="InterPro"/>
</dbReference>
<dbReference type="Pfam" id="PF13186">
    <property type="entry name" value="SPASM"/>
    <property type="match status" value="1"/>
</dbReference>
<proteinExistence type="predicted"/>
<feature type="domain" description="Radical SAM core" evidence="5">
    <location>
        <begin position="115"/>
        <end position="325"/>
    </location>
</feature>
<accession>B1I5C6</accession>
<dbReference type="RefSeq" id="WP_012302804.1">
    <property type="nucleotide sequence ID" value="NC_010424.1"/>
</dbReference>
<dbReference type="Gene3D" id="3.20.20.70">
    <property type="entry name" value="Aldolase class I"/>
    <property type="match status" value="1"/>
</dbReference>
<dbReference type="eggNOG" id="COG0535">
    <property type="taxonomic scope" value="Bacteria"/>
</dbReference>
<dbReference type="KEGG" id="dau:Daud_1725"/>
<dbReference type="EMBL" id="CP000860">
    <property type="protein sequence ID" value="ACA60223.1"/>
    <property type="molecule type" value="Genomic_DNA"/>
</dbReference>
<evidence type="ECO:0000313" key="7">
    <source>
        <dbReference type="Proteomes" id="UP000008544"/>
    </source>
</evidence>
<gene>
    <name evidence="6" type="ordered locus">Daud_1725</name>
</gene>
<keyword evidence="2" id="KW-0479">Metal-binding</keyword>
<dbReference type="SUPFAM" id="SSF102114">
    <property type="entry name" value="Radical SAM enzymes"/>
    <property type="match status" value="1"/>
</dbReference>
<evidence type="ECO:0000313" key="6">
    <source>
        <dbReference type="EMBL" id="ACA60223.1"/>
    </source>
</evidence>
<keyword evidence="7" id="KW-1185">Reference proteome</keyword>
<dbReference type="PANTHER" id="PTHR43524:SF1">
    <property type="entry name" value="RADICAL SAM SUPERFAMILY PROTEIN"/>
    <property type="match status" value="1"/>
</dbReference>
<dbReference type="PROSITE" id="PS51918">
    <property type="entry name" value="RADICAL_SAM"/>
    <property type="match status" value="1"/>
</dbReference>
<dbReference type="CDD" id="cd21128">
    <property type="entry name" value="SPASM_rSAM"/>
    <property type="match status" value="1"/>
</dbReference>
<dbReference type="InterPro" id="IPR013785">
    <property type="entry name" value="Aldolase_TIM"/>
</dbReference>
<dbReference type="PANTHER" id="PTHR43524">
    <property type="entry name" value="RADICAL SAM SUPERFAMILY PROTEIN"/>
    <property type="match status" value="1"/>
</dbReference>
<dbReference type="InterPro" id="IPR006638">
    <property type="entry name" value="Elp3/MiaA/NifB-like_rSAM"/>
</dbReference>
<name>B1I5C6_DESAP</name>
<dbReference type="Pfam" id="PF04055">
    <property type="entry name" value="Radical_SAM"/>
    <property type="match status" value="1"/>
</dbReference>
<evidence type="ECO:0000256" key="3">
    <source>
        <dbReference type="ARBA" id="ARBA00023004"/>
    </source>
</evidence>
<evidence type="ECO:0000259" key="5">
    <source>
        <dbReference type="PROSITE" id="PS51918"/>
    </source>
</evidence>
<dbReference type="GO" id="GO:0046872">
    <property type="term" value="F:metal ion binding"/>
    <property type="evidence" value="ECO:0007669"/>
    <property type="project" value="UniProtKB-KW"/>
</dbReference>
<keyword evidence="4" id="KW-0411">Iron-sulfur</keyword>
<dbReference type="HOGENOM" id="CLU_044700_0_0_9"/>
<sequence>MKKMKKWECNLEFAKRYVSEKALQELLSYLSKDPVTHMERLLGLGKLLARREEHRRNVAVVENAIASNQAMRRLAEGLLKDTHPNVRHRLLYNWFINSTLLGIPLQRRLSEKKGFNVPYLILVDPTSACNLRCEGCWAGAYAMHDELEYERLDSLCSEAKELGIYWIVMSGGEPFLYPRLFDLAAKHSDMAFMLYTNGTRIDDRVADRIVEVGNLSPAFSLEGWEERTDRRRGPGVFKKVVAAMDRLRERGAVFGVSLTATRENVEEITSDGFVDFLVEKGARYGWIFHYIPIGRNPNPDLMLTPEQRAYMATRVPAVRRNKPIMLADFWNDGELTQGCIAGGRRYFHVTASGAVQPCAFVHFSTHDIYHHSLEEVLRSPLFTAFQKRQPFCGDHLRPCPIIDVPSALREIMTESGAKPTHDGAGDVLKEKVGEHLDRRAAAWAAAVAEVRSRQAVKTGS</sequence>
<keyword evidence="3" id="KW-0408">Iron</keyword>
<dbReference type="GO" id="GO:0051536">
    <property type="term" value="F:iron-sulfur cluster binding"/>
    <property type="evidence" value="ECO:0007669"/>
    <property type="project" value="UniProtKB-KW"/>
</dbReference>
<dbReference type="OrthoDB" id="9782387at2"/>
<evidence type="ECO:0000256" key="1">
    <source>
        <dbReference type="ARBA" id="ARBA00022691"/>
    </source>
</evidence>
<dbReference type="CDD" id="cd01335">
    <property type="entry name" value="Radical_SAM"/>
    <property type="match status" value="1"/>
</dbReference>